<dbReference type="RefSeq" id="XP_033463689.1">
    <property type="nucleotide sequence ID" value="XM_033604079.1"/>
</dbReference>
<dbReference type="SUPFAM" id="SSF53335">
    <property type="entry name" value="S-adenosyl-L-methionine-dependent methyltransferases"/>
    <property type="match status" value="1"/>
</dbReference>
<dbReference type="GeneID" id="54361879"/>
<dbReference type="Proteomes" id="UP000504637">
    <property type="component" value="Unplaced"/>
</dbReference>
<dbReference type="OrthoDB" id="417697at2759"/>
<gene>
    <name evidence="3" type="ORF">K489DRAFT_377085</name>
</gene>
<organism evidence="3">
    <name type="scientific">Dissoconium aciculare CBS 342.82</name>
    <dbReference type="NCBI Taxonomy" id="1314786"/>
    <lineage>
        <taxon>Eukaryota</taxon>
        <taxon>Fungi</taxon>
        <taxon>Dikarya</taxon>
        <taxon>Ascomycota</taxon>
        <taxon>Pezizomycotina</taxon>
        <taxon>Dothideomycetes</taxon>
        <taxon>Dothideomycetidae</taxon>
        <taxon>Mycosphaerellales</taxon>
        <taxon>Dissoconiaceae</taxon>
        <taxon>Dissoconium</taxon>
    </lineage>
</organism>
<dbReference type="Gene3D" id="3.40.50.150">
    <property type="entry name" value="Vaccinia Virus protein VP39"/>
    <property type="match status" value="1"/>
</dbReference>
<evidence type="ECO:0000313" key="3">
    <source>
        <dbReference type="RefSeq" id="XP_033463689.1"/>
    </source>
</evidence>
<dbReference type="InterPro" id="IPR013217">
    <property type="entry name" value="Methyltransf_12"/>
</dbReference>
<reference evidence="3" key="1">
    <citation type="submission" date="2020-01" db="EMBL/GenBank/DDBJ databases">
        <authorList>
            <consortium name="DOE Joint Genome Institute"/>
            <person name="Haridas S."/>
            <person name="Albert R."/>
            <person name="Binder M."/>
            <person name="Bloem J."/>
            <person name="Labutti K."/>
            <person name="Salamov A."/>
            <person name="Andreopoulos B."/>
            <person name="Baker S.E."/>
            <person name="Barry K."/>
            <person name="Bills G."/>
            <person name="Bluhm B.H."/>
            <person name="Cannon C."/>
            <person name="Castanera R."/>
            <person name="Culley D.E."/>
            <person name="Daum C."/>
            <person name="Ezra D."/>
            <person name="Gonzalez J.B."/>
            <person name="Henrissat B."/>
            <person name="Kuo A."/>
            <person name="Liang C."/>
            <person name="Lipzen A."/>
            <person name="Lutzoni F."/>
            <person name="Magnuson J."/>
            <person name="Mondo S."/>
            <person name="Nolan M."/>
            <person name="Ohm R."/>
            <person name="Pangilinan J."/>
            <person name="Park H.-J."/>
            <person name="Ramirez L."/>
            <person name="Alfaro M."/>
            <person name="Sun H."/>
            <person name="Tritt A."/>
            <person name="Yoshinaga Y."/>
            <person name="Zwiers L.-H."/>
            <person name="Turgeon B.G."/>
            <person name="Goodwin S.B."/>
            <person name="Spatafora J.W."/>
            <person name="Crous P.W."/>
            <person name="Grigoriev I.V."/>
        </authorList>
    </citation>
    <scope>NUCLEOTIDE SEQUENCE</scope>
    <source>
        <strain evidence="3">CBS 342.82</strain>
    </source>
</reference>
<protein>
    <recommendedName>
        <fullName evidence="1">Methyltransferase type 12 domain-containing protein</fullName>
    </recommendedName>
</protein>
<name>A0A6J3MFN0_9PEZI</name>
<dbReference type="Pfam" id="PF08242">
    <property type="entry name" value="Methyltransf_12"/>
    <property type="match status" value="1"/>
</dbReference>
<evidence type="ECO:0000313" key="2">
    <source>
        <dbReference type="Proteomes" id="UP000504637"/>
    </source>
</evidence>
<evidence type="ECO:0000259" key="1">
    <source>
        <dbReference type="Pfam" id="PF08242"/>
    </source>
</evidence>
<accession>A0A6J3MFN0</accession>
<dbReference type="AlphaFoldDB" id="A0A6J3MFN0"/>
<dbReference type="InterPro" id="IPR029063">
    <property type="entry name" value="SAM-dependent_MTases_sf"/>
</dbReference>
<reference evidence="3" key="2">
    <citation type="submission" date="2020-04" db="EMBL/GenBank/DDBJ databases">
        <authorList>
            <consortium name="NCBI Genome Project"/>
        </authorList>
    </citation>
    <scope>NUCLEOTIDE SEQUENCE</scope>
    <source>
        <strain evidence="3">CBS 342.82</strain>
    </source>
</reference>
<keyword evidence="2" id="KW-1185">Reference proteome</keyword>
<sequence>MQHPGQDLSPDIEEIPERLDEQHIFTTKTFGFLIHPSIKLSSSDAKVADLGAGSGAWLLDVARHNPPTWQLTGFDMTGSGFPAPESLPSNVVFKIQDMNDPFPASEVGTYDLIAVRFVSSVAERVEWERSITNLMTLLKPGGWLQWIDSCNFQVYSSVAGTSRVACQEIFDGLEPYRRKADPVIGIMMRESKNIKRVEILRALGLEDVHEDVFSSDRLQDLEARDKMTRNILVCYIDCLKALQNVKDSGWTRERIAVLEQQAMKEVDDGLYHTLDQVCMIGKKPNK</sequence>
<dbReference type="CDD" id="cd02440">
    <property type="entry name" value="AdoMet_MTases"/>
    <property type="match status" value="1"/>
</dbReference>
<proteinExistence type="predicted"/>
<feature type="domain" description="Methyltransferase type 12" evidence="1">
    <location>
        <begin position="49"/>
        <end position="144"/>
    </location>
</feature>
<reference evidence="3" key="3">
    <citation type="submission" date="2025-08" db="UniProtKB">
        <authorList>
            <consortium name="RefSeq"/>
        </authorList>
    </citation>
    <scope>IDENTIFICATION</scope>
    <source>
        <strain evidence="3">CBS 342.82</strain>
    </source>
</reference>